<organism evidence="1 2">
    <name type="scientific">Senna tora</name>
    <dbReference type="NCBI Taxonomy" id="362788"/>
    <lineage>
        <taxon>Eukaryota</taxon>
        <taxon>Viridiplantae</taxon>
        <taxon>Streptophyta</taxon>
        <taxon>Embryophyta</taxon>
        <taxon>Tracheophyta</taxon>
        <taxon>Spermatophyta</taxon>
        <taxon>Magnoliopsida</taxon>
        <taxon>eudicotyledons</taxon>
        <taxon>Gunneridae</taxon>
        <taxon>Pentapetalae</taxon>
        <taxon>rosids</taxon>
        <taxon>fabids</taxon>
        <taxon>Fabales</taxon>
        <taxon>Fabaceae</taxon>
        <taxon>Caesalpinioideae</taxon>
        <taxon>Cassia clade</taxon>
        <taxon>Senna</taxon>
    </lineage>
</organism>
<sequence length="23" mass="2468">MAGFESATCQDLVDCQLSFPASF</sequence>
<dbReference type="EMBL" id="JAAIUW010000006">
    <property type="protein sequence ID" value="KAF7826582.1"/>
    <property type="molecule type" value="Genomic_DNA"/>
</dbReference>
<dbReference type="AlphaFoldDB" id="A0A834WKR8"/>
<accession>A0A834WKR8</accession>
<evidence type="ECO:0000313" key="2">
    <source>
        <dbReference type="Proteomes" id="UP000634136"/>
    </source>
</evidence>
<keyword evidence="2" id="KW-1185">Reference proteome</keyword>
<proteinExistence type="predicted"/>
<protein>
    <submittedName>
        <fullName evidence="1">Uncharacterized protein</fullName>
    </submittedName>
</protein>
<gene>
    <name evidence="1" type="ORF">G2W53_017746</name>
</gene>
<reference evidence="1" key="1">
    <citation type="submission" date="2020-09" db="EMBL/GenBank/DDBJ databases">
        <title>Genome-Enabled Discovery of Anthraquinone Biosynthesis in Senna tora.</title>
        <authorList>
            <person name="Kang S.-H."/>
            <person name="Pandey R.P."/>
            <person name="Lee C.-M."/>
            <person name="Sim J.-S."/>
            <person name="Jeong J.-T."/>
            <person name="Choi B.-S."/>
            <person name="Jung M."/>
            <person name="Ginzburg D."/>
            <person name="Zhao K."/>
            <person name="Won S.Y."/>
            <person name="Oh T.-J."/>
            <person name="Yu Y."/>
            <person name="Kim N.-H."/>
            <person name="Lee O.R."/>
            <person name="Lee T.-H."/>
            <person name="Bashyal P."/>
            <person name="Kim T.-S."/>
            <person name="Lee W.-H."/>
            <person name="Kawkins C."/>
            <person name="Kim C.-K."/>
            <person name="Kim J.S."/>
            <person name="Ahn B.O."/>
            <person name="Rhee S.Y."/>
            <person name="Sohng J.K."/>
        </authorList>
    </citation>
    <scope>NUCLEOTIDE SEQUENCE</scope>
    <source>
        <tissue evidence="1">Leaf</tissue>
    </source>
</reference>
<comment type="caution">
    <text evidence="1">The sequence shown here is derived from an EMBL/GenBank/DDBJ whole genome shotgun (WGS) entry which is preliminary data.</text>
</comment>
<evidence type="ECO:0000313" key="1">
    <source>
        <dbReference type="EMBL" id="KAF7826582.1"/>
    </source>
</evidence>
<dbReference type="Proteomes" id="UP000634136">
    <property type="component" value="Unassembled WGS sequence"/>
</dbReference>
<name>A0A834WKR8_9FABA</name>